<dbReference type="PANTHER" id="PTHR47713:SF2">
    <property type="entry name" value="HOMEODOMAIN-LIKE SUPERFAMILY PROTEIN"/>
    <property type="match status" value="1"/>
</dbReference>
<dbReference type="InterPro" id="IPR009057">
    <property type="entry name" value="Homeodomain-like_sf"/>
</dbReference>
<dbReference type="CDD" id="cd00086">
    <property type="entry name" value="homeodomain"/>
    <property type="match status" value="1"/>
</dbReference>
<dbReference type="GO" id="GO:0005634">
    <property type="term" value="C:nucleus"/>
    <property type="evidence" value="ECO:0007669"/>
    <property type="project" value="UniProtKB-SubCell"/>
</dbReference>
<dbReference type="PROSITE" id="PS50071">
    <property type="entry name" value="HOMEOBOX_2"/>
    <property type="match status" value="1"/>
</dbReference>
<comment type="subcellular location">
    <subcellularLocation>
        <location evidence="1 2 3">Nucleus</location>
    </subcellularLocation>
</comment>
<evidence type="ECO:0000256" key="4">
    <source>
        <dbReference type="SAM" id="MobiDB-lite"/>
    </source>
</evidence>
<evidence type="ECO:0000256" key="1">
    <source>
        <dbReference type="ARBA" id="ARBA00004123"/>
    </source>
</evidence>
<dbReference type="InterPro" id="IPR001356">
    <property type="entry name" value="HD"/>
</dbReference>
<feature type="region of interest" description="Disordered" evidence="4">
    <location>
        <begin position="319"/>
        <end position="354"/>
    </location>
</feature>
<dbReference type="SUPFAM" id="SSF46689">
    <property type="entry name" value="Homeodomain-like"/>
    <property type="match status" value="1"/>
</dbReference>
<dbReference type="PANTHER" id="PTHR47713">
    <property type="entry name" value="HOMEODOMAIN-LIKE SUPERFAMILY PROTEIN"/>
    <property type="match status" value="1"/>
</dbReference>
<evidence type="ECO:0000256" key="2">
    <source>
        <dbReference type="PROSITE-ProRule" id="PRU00108"/>
    </source>
</evidence>
<comment type="caution">
    <text evidence="6">The sequence shown here is derived from an EMBL/GenBank/DDBJ whole genome shotgun (WGS) entry which is preliminary data.</text>
</comment>
<protein>
    <submittedName>
        <fullName evidence="6">Homeobox-DDT domain RLT1-like isoform X1</fullName>
    </submittedName>
</protein>
<evidence type="ECO:0000259" key="5">
    <source>
        <dbReference type="PROSITE" id="PS50071"/>
    </source>
</evidence>
<reference evidence="6 7" key="1">
    <citation type="submission" date="2019-12" db="EMBL/GenBank/DDBJ databases">
        <authorList>
            <person name="Alioto T."/>
            <person name="Alioto T."/>
            <person name="Gomez Garrido J."/>
        </authorList>
    </citation>
    <scope>NUCLEOTIDE SEQUENCE [LARGE SCALE GENOMIC DNA]</scope>
</reference>
<evidence type="ECO:0000313" key="7">
    <source>
        <dbReference type="Proteomes" id="UP000594638"/>
    </source>
</evidence>
<keyword evidence="2 3" id="KW-0238">DNA-binding</keyword>
<dbReference type="Proteomes" id="UP000594638">
    <property type="component" value="Unassembled WGS sequence"/>
</dbReference>
<dbReference type="Pfam" id="PF00046">
    <property type="entry name" value="Homeodomain"/>
    <property type="match status" value="1"/>
</dbReference>
<evidence type="ECO:0000313" key="6">
    <source>
        <dbReference type="EMBL" id="CAA2992212.1"/>
    </source>
</evidence>
<organism evidence="6 7">
    <name type="scientific">Olea europaea subsp. europaea</name>
    <dbReference type="NCBI Taxonomy" id="158383"/>
    <lineage>
        <taxon>Eukaryota</taxon>
        <taxon>Viridiplantae</taxon>
        <taxon>Streptophyta</taxon>
        <taxon>Embryophyta</taxon>
        <taxon>Tracheophyta</taxon>
        <taxon>Spermatophyta</taxon>
        <taxon>Magnoliopsida</taxon>
        <taxon>eudicotyledons</taxon>
        <taxon>Gunneridae</taxon>
        <taxon>Pentapetalae</taxon>
        <taxon>asterids</taxon>
        <taxon>lamiids</taxon>
        <taxon>Lamiales</taxon>
        <taxon>Oleaceae</taxon>
        <taxon>Oleeae</taxon>
        <taxon>Olea</taxon>
    </lineage>
</organism>
<feature type="domain" description="Homeobox" evidence="5">
    <location>
        <begin position="17"/>
        <end position="77"/>
    </location>
</feature>
<feature type="compositionally biased region" description="Polar residues" evidence="4">
    <location>
        <begin position="319"/>
        <end position="329"/>
    </location>
</feature>
<dbReference type="OrthoDB" id="6159439at2759"/>
<keyword evidence="2 3" id="KW-0539">Nucleus</keyword>
<keyword evidence="2 3" id="KW-0371">Homeobox</keyword>
<accession>A0A8S0SI15</accession>
<evidence type="ECO:0000256" key="3">
    <source>
        <dbReference type="RuleBase" id="RU000682"/>
    </source>
</evidence>
<dbReference type="Gene3D" id="1.10.10.60">
    <property type="entry name" value="Homeodomain-like"/>
    <property type="match status" value="1"/>
</dbReference>
<dbReference type="AlphaFoldDB" id="A0A8S0SI15"/>
<sequence length="519" mass="58540">MEEETCEARSQDDKALLEKSKKRTVKTHAQVDALEKFYDEHKYPTESLKSQLAESLGLSEKQVSGWFCHRRLKDKRLLNGEPSAIGRQDRSSAIIQDRGRGFKQDSCGSTKQGEDRNFDTKEVKSERLVGQELSAADLTYELGNHYTSNYNRMNDASSGGSSSLRNMSSCHNGNFSDMSSSKYLTPKFHGDTKGVKIRSGPSGYLKVKGQAENSAITAVKKQLGSHYREDGPPLGIEFDPLPPGAFGSSEQEQNNEPYYAGERVLRSIPDVSKILKYPNFNEEYEYKYIVSHNSDMDGTNSKMAYGSEISGSYLQQKFKTKTSTSNPRINLSVHLPEGSGRYMPGYESRDSYRTRPRHSVEVMRMESVSCHPNLQINGGKVTGEWTEPLFNKYNDLGPKFSRGGNIEYPPSNFTIKGDEYHTSEDKGTPRRTIMDAKVYRERVANEICEPARVKLPPKNEMSTSKRVRDEFSQQLNGKKPSMVDTQPCTYQLPRFELIHFLTSVAGSFCLKIFGALLHF</sequence>
<dbReference type="SMART" id="SM00389">
    <property type="entry name" value="HOX"/>
    <property type="match status" value="1"/>
</dbReference>
<proteinExistence type="predicted"/>
<keyword evidence="7" id="KW-1185">Reference proteome</keyword>
<dbReference type="Gramene" id="OE9A094349T4">
    <property type="protein sequence ID" value="OE9A094349C4"/>
    <property type="gene ID" value="OE9A094349"/>
</dbReference>
<gene>
    <name evidence="6" type="ORF">OLEA9_A094349</name>
</gene>
<dbReference type="EMBL" id="CACTIH010005433">
    <property type="protein sequence ID" value="CAA2992212.1"/>
    <property type="molecule type" value="Genomic_DNA"/>
</dbReference>
<dbReference type="GO" id="GO:0003677">
    <property type="term" value="F:DNA binding"/>
    <property type="evidence" value="ECO:0007669"/>
    <property type="project" value="UniProtKB-UniRule"/>
</dbReference>
<feature type="DNA-binding region" description="Homeobox" evidence="2">
    <location>
        <begin position="19"/>
        <end position="78"/>
    </location>
</feature>
<name>A0A8S0SI15_OLEEU</name>